<proteinExistence type="predicted"/>
<dbReference type="EMBL" id="LZPO01031192">
    <property type="protein sequence ID" value="OBS77279.1"/>
    <property type="molecule type" value="Genomic_DNA"/>
</dbReference>
<dbReference type="PANTHER" id="PTHR13930:SF0">
    <property type="entry name" value="S-ADENOSYL-L-METHIONINE-DEPENDENT TRNA 4-DEMETHYLWYOSINE SYNTHASE TYW1-RELATED"/>
    <property type="match status" value="1"/>
</dbReference>
<dbReference type="GO" id="GO:0051539">
    <property type="term" value="F:4 iron, 4 sulfur cluster binding"/>
    <property type="evidence" value="ECO:0007669"/>
    <property type="project" value="InterPro"/>
</dbReference>
<dbReference type="GO" id="GO:0031591">
    <property type="term" value="P:wybutosine biosynthetic process"/>
    <property type="evidence" value="ECO:0007669"/>
    <property type="project" value="TreeGrafter"/>
</dbReference>
<keyword evidence="2" id="KW-1185">Reference proteome</keyword>
<reference evidence="1 2" key="1">
    <citation type="submission" date="2016-06" db="EMBL/GenBank/DDBJ databases">
        <title>The Draft Genome Sequence and Annotation of the Desert Woodrat Neotoma lepida.</title>
        <authorList>
            <person name="Campbell M."/>
            <person name="Oakeson K.F."/>
            <person name="Yandell M."/>
            <person name="Halpert J.R."/>
            <person name="Dearing D."/>
        </authorList>
    </citation>
    <scope>NUCLEOTIDE SEQUENCE [LARGE SCALE GENOMIC DNA]</scope>
    <source>
        <strain evidence="1">417</strain>
        <tissue evidence="1">Liver</tissue>
    </source>
</reference>
<protein>
    <submittedName>
        <fullName evidence="1">Uncharacterized protein</fullName>
    </submittedName>
</protein>
<organism evidence="1 2">
    <name type="scientific">Neotoma lepida</name>
    <name type="common">Desert woodrat</name>
    <dbReference type="NCBI Taxonomy" id="56216"/>
    <lineage>
        <taxon>Eukaryota</taxon>
        <taxon>Metazoa</taxon>
        <taxon>Chordata</taxon>
        <taxon>Craniata</taxon>
        <taxon>Vertebrata</taxon>
        <taxon>Euteleostomi</taxon>
        <taxon>Mammalia</taxon>
        <taxon>Eutheria</taxon>
        <taxon>Euarchontoglires</taxon>
        <taxon>Glires</taxon>
        <taxon>Rodentia</taxon>
        <taxon>Myomorpha</taxon>
        <taxon>Muroidea</taxon>
        <taxon>Cricetidae</taxon>
        <taxon>Neotominae</taxon>
        <taxon>Neotoma</taxon>
    </lineage>
</organism>
<comment type="caution">
    <text evidence="1">The sequence shown here is derived from an EMBL/GenBank/DDBJ whole genome shotgun (WGS) entry which is preliminary data.</text>
</comment>
<evidence type="ECO:0000313" key="2">
    <source>
        <dbReference type="Proteomes" id="UP000092124"/>
    </source>
</evidence>
<dbReference type="Proteomes" id="UP000092124">
    <property type="component" value="Unassembled WGS sequence"/>
</dbReference>
<gene>
    <name evidence="1" type="ORF">A6R68_16256</name>
</gene>
<feature type="non-terminal residue" evidence="1">
    <location>
        <position position="1"/>
    </location>
</feature>
<dbReference type="AlphaFoldDB" id="A0A1A6HGB0"/>
<dbReference type="PANTHER" id="PTHR13930">
    <property type="entry name" value="S-ADENOSYL-L-METHIONINE-DEPENDENT TRNA 4-DEMETHYLWYOSINE SYNTHASE"/>
    <property type="match status" value="1"/>
</dbReference>
<dbReference type="InterPro" id="IPR013785">
    <property type="entry name" value="Aldolase_TIM"/>
</dbReference>
<dbReference type="STRING" id="56216.A0A1A6HGB0"/>
<evidence type="ECO:0000313" key="1">
    <source>
        <dbReference type="EMBL" id="OBS77279.1"/>
    </source>
</evidence>
<sequence length="79" mass="8843">QQRTVYRLTLVKCWNVEELQAYAELVSLGNPDFIEVKSKEAGLWAVNTQRRAFGCSVRSTYELPSAASGHLQPGFAELI</sequence>
<accession>A0A1A6HGB0</accession>
<name>A0A1A6HGB0_NEOLE</name>
<dbReference type="Gene3D" id="3.20.20.70">
    <property type="entry name" value="Aldolase class I"/>
    <property type="match status" value="1"/>
</dbReference>
<dbReference type="OrthoDB" id="271553at2759"/>
<dbReference type="InterPro" id="IPR034556">
    <property type="entry name" value="tRNA_wybutosine-synthase"/>
</dbReference>